<dbReference type="InterPro" id="IPR051461">
    <property type="entry name" value="UPF0750_membrane"/>
</dbReference>
<accession>A0A1M6BND2</accession>
<keyword evidence="8" id="KW-1185">Reference proteome</keyword>
<reference evidence="7 8" key="1">
    <citation type="submission" date="2016-11" db="EMBL/GenBank/DDBJ databases">
        <authorList>
            <person name="Jaros S."/>
            <person name="Januszkiewicz K."/>
            <person name="Wedrychowicz H."/>
        </authorList>
    </citation>
    <scope>NUCLEOTIDE SEQUENCE [LARGE SCALE GENOMIC DNA]</scope>
    <source>
        <strain evidence="7 8">DSM 21864</strain>
    </source>
</reference>
<feature type="transmembrane region" description="Helical" evidence="6">
    <location>
        <begin position="112"/>
        <end position="132"/>
    </location>
</feature>
<evidence type="ECO:0000256" key="3">
    <source>
        <dbReference type="ARBA" id="ARBA00022692"/>
    </source>
</evidence>
<dbReference type="InterPro" id="IPR003740">
    <property type="entry name" value="YitT"/>
</dbReference>
<evidence type="ECO:0000256" key="2">
    <source>
        <dbReference type="ARBA" id="ARBA00022475"/>
    </source>
</evidence>
<dbReference type="EMBL" id="FQZO01000001">
    <property type="protein sequence ID" value="SHI50232.1"/>
    <property type="molecule type" value="Genomic_DNA"/>
</dbReference>
<protein>
    <submittedName>
        <fullName evidence="7">Uncharacterized 5xTM membrane BCR, YitT family COG1284</fullName>
    </submittedName>
</protein>
<sequence>MKNKALIKDYLWITLSAFLTAMAVNLIFKSTGLAPGGITGLSIIFSTITGIPIEYMTLSISVPLLILAVIFLGKSFGIKTLYITLATPICMHIVPTLHITKGLGNINNILELIVAAIVGGLLVGTAIGIALNHDCATGGTDLIALLIKHFIKIFKVPVILLCLDGFVVIASGIISKNIMIAVFSFISLMMIIQTIKYLTTPKEVKCPVK</sequence>
<dbReference type="RefSeq" id="WP_073003929.1">
    <property type="nucleotide sequence ID" value="NZ_FQZO01000001.1"/>
</dbReference>
<keyword evidence="2" id="KW-1003">Cell membrane</keyword>
<comment type="subcellular location">
    <subcellularLocation>
        <location evidence="1">Cell membrane</location>
        <topology evidence="1">Multi-pass membrane protein</topology>
    </subcellularLocation>
</comment>
<organism evidence="7 8">
    <name type="scientific">Clostridium amylolyticum</name>
    <dbReference type="NCBI Taxonomy" id="1121298"/>
    <lineage>
        <taxon>Bacteria</taxon>
        <taxon>Bacillati</taxon>
        <taxon>Bacillota</taxon>
        <taxon>Clostridia</taxon>
        <taxon>Eubacteriales</taxon>
        <taxon>Clostridiaceae</taxon>
        <taxon>Clostridium</taxon>
    </lineage>
</organism>
<dbReference type="PANTHER" id="PTHR33545:SF5">
    <property type="entry name" value="UPF0750 MEMBRANE PROTEIN YITT"/>
    <property type="match status" value="1"/>
</dbReference>
<dbReference type="Pfam" id="PF02588">
    <property type="entry name" value="YitT_membrane"/>
    <property type="match status" value="1"/>
</dbReference>
<name>A0A1M6BND2_9CLOT</name>
<evidence type="ECO:0000256" key="5">
    <source>
        <dbReference type="ARBA" id="ARBA00023136"/>
    </source>
</evidence>
<dbReference type="GO" id="GO:0005886">
    <property type="term" value="C:plasma membrane"/>
    <property type="evidence" value="ECO:0007669"/>
    <property type="project" value="UniProtKB-SubCell"/>
</dbReference>
<keyword evidence="4 6" id="KW-1133">Transmembrane helix</keyword>
<feature type="transmembrane region" description="Helical" evidence="6">
    <location>
        <begin position="9"/>
        <end position="28"/>
    </location>
</feature>
<evidence type="ECO:0000313" key="7">
    <source>
        <dbReference type="EMBL" id="SHI50232.1"/>
    </source>
</evidence>
<dbReference type="PANTHER" id="PTHR33545">
    <property type="entry name" value="UPF0750 MEMBRANE PROTEIN YITT-RELATED"/>
    <property type="match status" value="1"/>
</dbReference>
<keyword evidence="3 6" id="KW-0812">Transmembrane</keyword>
<evidence type="ECO:0000256" key="4">
    <source>
        <dbReference type="ARBA" id="ARBA00022989"/>
    </source>
</evidence>
<dbReference type="AlphaFoldDB" id="A0A1M6BND2"/>
<evidence type="ECO:0000256" key="6">
    <source>
        <dbReference type="SAM" id="Phobius"/>
    </source>
</evidence>
<dbReference type="STRING" id="1121298.SAMN05444401_0839"/>
<gene>
    <name evidence="7" type="ORF">SAMN05444401_0839</name>
</gene>
<evidence type="ECO:0000313" key="8">
    <source>
        <dbReference type="Proteomes" id="UP000184080"/>
    </source>
</evidence>
<keyword evidence="5 6" id="KW-0472">Membrane</keyword>
<dbReference type="Proteomes" id="UP000184080">
    <property type="component" value="Unassembled WGS sequence"/>
</dbReference>
<feature type="transmembrane region" description="Helical" evidence="6">
    <location>
        <begin position="153"/>
        <end position="174"/>
    </location>
</feature>
<proteinExistence type="predicted"/>
<evidence type="ECO:0000256" key="1">
    <source>
        <dbReference type="ARBA" id="ARBA00004651"/>
    </source>
</evidence>
<feature type="transmembrane region" description="Helical" evidence="6">
    <location>
        <begin position="180"/>
        <end position="199"/>
    </location>
</feature>
<feature type="transmembrane region" description="Helical" evidence="6">
    <location>
        <begin position="40"/>
        <end position="73"/>
    </location>
</feature>
<feature type="transmembrane region" description="Helical" evidence="6">
    <location>
        <begin position="80"/>
        <end position="100"/>
    </location>
</feature>